<dbReference type="CDD" id="cd21037">
    <property type="entry name" value="MLKL_NTD"/>
    <property type="match status" value="1"/>
</dbReference>
<dbReference type="OrthoDB" id="2999113at2759"/>
<dbReference type="Gene3D" id="1.20.930.20">
    <property type="entry name" value="Adaptor protein Cbl, N-terminal domain"/>
    <property type="match status" value="1"/>
</dbReference>
<dbReference type="GO" id="GO:0007166">
    <property type="term" value="P:cell surface receptor signaling pathway"/>
    <property type="evidence" value="ECO:0007669"/>
    <property type="project" value="InterPro"/>
</dbReference>
<protein>
    <submittedName>
        <fullName evidence="2">Uncharacterized protein</fullName>
    </submittedName>
</protein>
<evidence type="ECO:0000313" key="2">
    <source>
        <dbReference type="EMBL" id="KAF7374560.1"/>
    </source>
</evidence>
<keyword evidence="3" id="KW-1185">Reference proteome</keyword>
<reference evidence="2" key="1">
    <citation type="submission" date="2020-05" db="EMBL/GenBank/DDBJ databases">
        <title>Mycena genomes resolve the evolution of fungal bioluminescence.</title>
        <authorList>
            <person name="Tsai I.J."/>
        </authorList>
    </citation>
    <scope>NUCLEOTIDE SEQUENCE</scope>
    <source>
        <strain evidence="2">160909Yilan</strain>
    </source>
</reference>
<proteinExistence type="predicted"/>
<dbReference type="EMBL" id="JACAZH010000002">
    <property type="protein sequence ID" value="KAF7374560.1"/>
    <property type="molecule type" value="Genomic_DNA"/>
</dbReference>
<keyword evidence="1" id="KW-0175">Coiled coil</keyword>
<comment type="caution">
    <text evidence="2">The sequence shown here is derived from an EMBL/GenBank/DDBJ whole genome shotgun (WGS) entry which is preliminary data.</text>
</comment>
<organism evidence="2 3">
    <name type="scientific">Mycena sanguinolenta</name>
    <dbReference type="NCBI Taxonomy" id="230812"/>
    <lineage>
        <taxon>Eukaryota</taxon>
        <taxon>Fungi</taxon>
        <taxon>Dikarya</taxon>
        <taxon>Basidiomycota</taxon>
        <taxon>Agaricomycotina</taxon>
        <taxon>Agaricomycetes</taxon>
        <taxon>Agaricomycetidae</taxon>
        <taxon>Agaricales</taxon>
        <taxon>Marasmiineae</taxon>
        <taxon>Mycenaceae</taxon>
        <taxon>Mycena</taxon>
    </lineage>
</organism>
<accession>A0A8H7DHJ0</accession>
<dbReference type="InterPro" id="IPR059179">
    <property type="entry name" value="MLKL-like_MCAfunc"/>
</dbReference>
<sequence>MTMSLNELASRAEAICVQCATTPGLSLFQPIAASVLEVCRAAANLMGNHTTRMKKLAAFVVNETERGINGMAWGTLPLPAETLQILERVEVKLDEIRRTIERLPLASKKGKLPKYFSSARETSRLKKELEALVNELLEDTHKLTAAESSGISPAELANLTIRTAAAICEAPVLNFLKPVVGIAEIISETAQTVKISRAAALELAAHSSMVMRSIAEQATTLGLDGFPADSEVHVALKSVLSDIQHHLADLQKPRRRRDRLTSLIMANKKKDHIDEFNQRLDKALALFTSTNVLSTHAEVREIATLVRGNDCVEEIAIQVRMHTNQLTAMQTDLAVLVTASTSATVQSANEGEKKPNTTALVPFSTAVAQLTFFF</sequence>
<feature type="coiled-coil region" evidence="1">
    <location>
        <begin position="119"/>
        <end position="146"/>
    </location>
</feature>
<dbReference type="InterPro" id="IPR036537">
    <property type="entry name" value="Adaptor_Cbl_N_dom_sf"/>
</dbReference>
<dbReference type="AlphaFoldDB" id="A0A8H7DHJ0"/>
<evidence type="ECO:0000313" key="3">
    <source>
        <dbReference type="Proteomes" id="UP000623467"/>
    </source>
</evidence>
<gene>
    <name evidence="2" type="ORF">MSAN_00340600</name>
</gene>
<name>A0A8H7DHJ0_9AGAR</name>
<dbReference type="Proteomes" id="UP000623467">
    <property type="component" value="Unassembled WGS sequence"/>
</dbReference>
<evidence type="ECO:0000256" key="1">
    <source>
        <dbReference type="SAM" id="Coils"/>
    </source>
</evidence>